<dbReference type="OrthoDB" id="2194642at2"/>
<comment type="caution">
    <text evidence="1">The sequence shown here is derived from an EMBL/GenBank/DDBJ whole genome shotgun (WGS) entry which is preliminary data.</text>
</comment>
<protein>
    <submittedName>
        <fullName evidence="1">Phage tail protein</fullName>
    </submittedName>
</protein>
<proteinExistence type="predicted"/>
<dbReference type="RefSeq" id="WP_103357196.1">
    <property type="nucleotide sequence ID" value="NZ_PPRF01000010.1"/>
</dbReference>
<reference evidence="1 2" key="1">
    <citation type="submission" date="2017-08" db="EMBL/GenBank/DDBJ databases">
        <title>Draft genome sequences of 64 type strains of genus Staph aureus.</title>
        <authorList>
            <person name="Cole K."/>
            <person name="Golubchik T."/>
            <person name="Russell J."/>
            <person name="Foster D."/>
            <person name="Llewelyn M."/>
            <person name="Wilson D."/>
            <person name="Crook D."/>
            <person name="Paul J."/>
        </authorList>
    </citation>
    <scope>NUCLEOTIDE SEQUENCE [LARGE SCALE GENOMIC DNA]</scope>
    <source>
        <strain evidence="1 2">DSM 21968</strain>
    </source>
</reference>
<sequence>MIYRDIEIVRDSNIYRLSDNPITFKRLKVKSFNVSDLERDYKYESIDRLNGRFNTGHIEQSRSATLIVEYEVEKIAHAIHLRNQLANLFRDTFFIRELVATNVEVPFQKFGERDFDFPLNYASGMQLELHLIDVGEYDTNRTSGEIEITFETNETPYYESIGRSIQLEKLDASYFLWSSDMGIEMPLDSKQRKYTFSNVSSGNVFYHGTQAIDQFTFDRVVTITLGSDTKKFSWNLQHSEVMTIEGLNLYAGDVIKFDGLQTFRNGVAIDEYTRMSQPFFENGFNYFTLNQKVNSIVFDMKFYYK</sequence>
<evidence type="ECO:0000313" key="1">
    <source>
        <dbReference type="EMBL" id="PNZ29911.1"/>
    </source>
</evidence>
<accession>A0A2K3YWC8</accession>
<name>A0A2K3YWC8_9STAP</name>
<keyword evidence="2" id="KW-1185">Reference proteome</keyword>
<dbReference type="Proteomes" id="UP000242752">
    <property type="component" value="Unassembled WGS sequence"/>
</dbReference>
<organism evidence="1 2">
    <name type="scientific">Staphylococcus rostri</name>
    <dbReference type="NCBI Taxonomy" id="522262"/>
    <lineage>
        <taxon>Bacteria</taxon>
        <taxon>Bacillati</taxon>
        <taxon>Bacillota</taxon>
        <taxon>Bacilli</taxon>
        <taxon>Bacillales</taxon>
        <taxon>Staphylococcaceae</taxon>
        <taxon>Staphylococcus</taxon>
    </lineage>
</organism>
<dbReference type="AlphaFoldDB" id="A0A2K3YWC8"/>
<evidence type="ECO:0000313" key="2">
    <source>
        <dbReference type="Proteomes" id="UP000242752"/>
    </source>
</evidence>
<dbReference type="EMBL" id="PPRF01000010">
    <property type="protein sequence ID" value="PNZ29911.1"/>
    <property type="molecule type" value="Genomic_DNA"/>
</dbReference>
<gene>
    <name evidence="1" type="ORF">CD122_01180</name>
</gene>